<proteinExistence type="predicted"/>
<dbReference type="EMBL" id="CP013099">
    <property type="protein sequence ID" value="ALP52200.1"/>
    <property type="molecule type" value="Genomic_DNA"/>
</dbReference>
<evidence type="ECO:0000313" key="2">
    <source>
        <dbReference type="Proteomes" id="UP000055136"/>
    </source>
</evidence>
<dbReference type="AlphaFoldDB" id="A0A0S2TAM2"/>
<name>A0A0S2TAM2_9GAMM</name>
<reference evidence="1" key="1">
    <citation type="submission" date="2015-10" db="EMBL/GenBank/DDBJ databases">
        <title>Description of Candidatus Tenderia electrophaga gen. nov, sp. nov., an Uncultivated Electroautotroph from a Biocathode Enrichment.</title>
        <authorList>
            <person name="Eddie B.J."/>
            <person name="Malanoski A.P."/>
            <person name="Wang Z."/>
            <person name="Hall R.J."/>
            <person name="Oh S.D."/>
            <person name="Heiner C."/>
            <person name="Lin B."/>
            <person name="Strycharz-Glaven S.M."/>
        </authorList>
    </citation>
    <scope>NUCLEOTIDE SEQUENCE [LARGE SCALE GENOMIC DNA]</scope>
    <source>
        <strain evidence="1">NRL1</strain>
    </source>
</reference>
<dbReference type="Proteomes" id="UP000055136">
    <property type="component" value="Chromosome"/>
</dbReference>
<keyword evidence="2" id="KW-1185">Reference proteome</keyword>
<evidence type="ECO:0000313" key="1">
    <source>
        <dbReference type="EMBL" id="ALP52200.1"/>
    </source>
</evidence>
<organism evidence="1 2">
    <name type="scientific">Candidatus Tenderia electrophaga</name>
    <dbReference type="NCBI Taxonomy" id="1748243"/>
    <lineage>
        <taxon>Bacteria</taxon>
        <taxon>Pseudomonadati</taxon>
        <taxon>Pseudomonadota</taxon>
        <taxon>Gammaproteobacteria</taxon>
        <taxon>Candidatus Tenderiales</taxon>
        <taxon>Candidatus Tenderiaceae</taxon>
        <taxon>Candidatus Tenderia</taxon>
    </lineage>
</organism>
<protein>
    <submittedName>
        <fullName evidence="1">Uncharacterized protein</fullName>
    </submittedName>
</protein>
<sequence length="308" mass="32316">MNLIDSILARGTIDNGDSLNGSTLTDMAPLSGATTDTATTFDQAYVYRNYAYRFIEPGDHVVLFDADETDKNRLVDDATGNITANILTMSTAYTNAYPSTVYPADGTTQYYVGASTLGAQIIGQDAEGNTVNGYSVTKDGVAEFNIVYPSDVNSIHSGCLGENDLRSFPYGSAEVFVIASAGEHATTIDNSACFSSISPWSLAAIPTSLGTSGGEIEFNLQDGGDGVSLPFTEIKSKVVLSGTITVSVDFYDSNDVLTGLSSGRTYANGTAKVLVSVTNPGASGDEARITFYTNDPAGSTLEYTITTP</sequence>
<accession>A0A0S2TAM2</accession>
<gene>
    <name evidence="1" type="ORF">Tel_03020</name>
</gene>
<dbReference type="KEGG" id="tee:Tel_03020"/>